<dbReference type="Proteomes" id="UP000606274">
    <property type="component" value="Unassembled WGS sequence"/>
</dbReference>
<reference evidence="2" key="1">
    <citation type="submission" date="2020-08" db="EMBL/GenBank/DDBJ databases">
        <title>Chromosome-level assembly of Southern catfish (Silurus meridionalis) provides insights into visual adaptation to the nocturnal and benthic lifestyles.</title>
        <authorList>
            <person name="Zhang Y."/>
            <person name="Wang D."/>
            <person name="Peng Z."/>
        </authorList>
    </citation>
    <scope>NUCLEOTIDE SEQUENCE</scope>
    <source>
        <strain evidence="2">SWU-2019-XX</strain>
        <tissue evidence="2">Muscle</tissue>
    </source>
</reference>
<proteinExistence type="predicted"/>
<evidence type="ECO:0000313" key="3">
    <source>
        <dbReference type="Proteomes" id="UP000606274"/>
    </source>
</evidence>
<evidence type="ECO:0000256" key="1">
    <source>
        <dbReference type="SAM" id="SignalP"/>
    </source>
</evidence>
<comment type="caution">
    <text evidence="2">The sequence shown here is derived from an EMBL/GenBank/DDBJ whole genome shotgun (WGS) entry which is preliminary data.</text>
</comment>
<accession>A0A8T0BTF2</accession>
<evidence type="ECO:0000313" key="2">
    <source>
        <dbReference type="EMBL" id="KAF7708600.1"/>
    </source>
</evidence>
<gene>
    <name evidence="2" type="ORF">HF521_017657</name>
</gene>
<name>A0A8T0BTF2_SILME</name>
<keyword evidence="3" id="KW-1185">Reference proteome</keyword>
<dbReference type="AlphaFoldDB" id="A0A8T0BTF2"/>
<dbReference type="OrthoDB" id="8960309at2759"/>
<dbReference type="EMBL" id="JABFDY010000004">
    <property type="protein sequence ID" value="KAF7708600.1"/>
    <property type="molecule type" value="Genomic_DNA"/>
</dbReference>
<sequence length="169" mass="19781">MKSVWALVFFAICAMLVVAFQAIKQERNIRRTRKEIFLNTEDVKIMEEKIVTSRMTLQKLSKELDPLDKQHKQLTKMMDMTIKKTENDEQTLNSCRMKKTDVEQEKSELSSSVDILRTSQNVEMQQMQEEIQRLKQQILGRDSMICTYVDTKQEKGRKLCADIKAASNQ</sequence>
<feature type="signal peptide" evidence="1">
    <location>
        <begin position="1"/>
        <end position="19"/>
    </location>
</feature>
<keyword evidence="1" id="KW-0732">Signal</keyword>
<protein>
    <submittedName>
        <fullName evidence="2">Uncharacterized protein</fullName>
    </submittedName>
</protein>
<organism evidence="2 3">
    <name type="scientific">Silurus meridionalis</name>
    <name type="common">Southern catfish</name>
    <name type="synonym">Silurus soldatovi meridionalis</name>
    <dbReference type="NCBI Taxonomy" id="175797"/>
    <lineage>
        <taxon>Eukaryota</taxon>
        <taxon>Metazoa</taxon>
        <taxon>Chordata</taxon>
        <taxon>Craniata</taxon>
        <taxon>Vertebrata</taxon>
        <taxon>Euteleostomi</taxon>
        <taxon>Actinopterygii</taxon>
        <taxon>Neopterygii</taxon>
        <taxon>Teleostei</taxon>
        <taxon>Ostariophysi</taxon>
        <taxon>Siluriformes</taxon>
        <taxon>Siluridae</taxon>
        <taxon>Silurus</taxon>
    </lineage>
</organism>
<feature type="chain" id="PRO_5035912331" evidence="1">
    <location>
        <begin position="20"/>
        <end position="169"/>
    </location>
</feature>